<keyword evidence="2 4" id="KW-0689">Ribosomal protein</keyword>
<proteinExistence type="inferred from homology"/>
<evidence type="ECO:0000256" key="1">
    <source>
        <dbReference type="ARBA" id="ARBA00006471"/>
    </source>
</evidence>
<dbReference type="SUPFAM" id="SSF56047">
    <property type="entry name" value="Ribosomal protein S8"/>
    <property type="match status" value="1"/>
</dbReference>
<dbReference type="GO" id="GO:0003735">
    <property type="term" value="F:structural constituent of ribosome"/>
    <property type="evidence" value="ECO:0007669"/>
    <property type="project" value="InterPro"/>
</dbReference>
<comment type="similarity">
    <text evidence="1 4">Belongs to the universal ribosomal protein uS8 family.</text>
</comment>
<dbReference type="InterPro" id="IPR000630">
    <property type="entry name" value="Ribosomal_uS8"/>
</dbReference>
<accession>A0A3S6JSK2</accession>
<evidence type="ECO:0000313" key="5">
    <source>
        <dbReference type="EMBL" id="ASY95737.1"/>
    </source>
</evidence>
<dbReference type="GO" id="GO:1990904">
    <property type="term" value="C:ribonucleoprotein complex"/>
    <property type="evidence" value="ECO:0007669"/>
    <property type="project" value="UniProtKB-KW"/>
</dbReference>
<evidence type="ECO:0000256" key="4">
    <source>
        <dbReference type="RuleBase" id="RU003660"/>
    </source>
</evidence>
<dbReference type="Gene3D" id="3.30.1490.10">
    <property type="match status" value="1"/>
</dbReference>
<dbReference type="Pfam" id="PF00410">
    <property type="entry name" value="Ribosomal_S8"/>
    <property type="match status" value="1"/>
</dbReference>
<gene>
    <name evidence="5" type="primary">rps8</name>
</gene>
<keyword evidence="5" id="KW-0496">Mitochondrion</keyword>
<dbReference type="InterPro" id="IPR035987">
    <property type="entry name" value="Ribosomal_uS8_sf"/>
</dbReference>
<evidence type="ECO:0000256" key="2">
    <source>
        <dbReference type="ARBA" id="ARBA00022980"/>
    </source>
</evidence>
<protein>
    <submittedName>
        <fullName evidence="5">Ribosomal protein S8</fullName>
    </submittedName>
</protein>
<evidence type="ECO:0000256" key="3">
    <source>
        <dbReference type="ARBA" id="ARBA00023274"/>
    </source>
</evidence>
<dbReference type="GO" id="GO:0005840">
    <property type="term" value="C:ribosome"/>
    <property type="evidence" value="ECO:0007669"/>
    <property type="project" value="UniProtKB-KW"/>
</dbReference>
<dbReference type="InterPro" id="IPR047863">
    <property type="entry name" value="Ribosomal_uS8_CS"/>
</dbReference>
<dbReference type="AlphaFoldDB" id="A0A3S6JSK2"/>
<organism evidence="5">
    <name type="scientific">Stylonychia lemnae</name>
    <name type="common">Ciliate</name>
    <dbReference type="NCBI Taxonomy" id="5949"/>
    <lineage>
        <taxon>Eukaryota</taxon>
        <taxon>Sar</taxon>
        <taxon>Alveolata</taxon>
        <taxon>Ciliophora</taxon>
        <taxon>Intramacronucleata</taxon>
        <taxon>Spirotrichea</taxon>
        <taxon>Stichotrichia</taxon>
        <taxon>Sporadotrichida</taxon>
        <taxon>Oxytrichidae</taxon>
        <taxon>Stylonychinae</taxon>
        <taxon>Stylonychia</taxon>
    </lineage>
</organism>
<dbReference type="EMBL" id="KX524144">
    <property type="protein sequence ID" value="ASY95737.1"/>
    <property type="molecule type" value="Genomic_DNA"/>
</dbReference>
<dbReference type="GO" id="GO:0006412">
    <property type="term" value="P:translation"/>
    <property type="evidence" value="ECO:0007669"/>
    <property type="project" value="InterPro"/>
</dbReference>
<keyword evidence="3 4" id="KW-0687">Ribonucleoprotein</keyword>
<name>A0A3S6JSK2_STYLE</name>
<geneLocation type="mitochondrion" evidence="5"/>
<sequence length="143" mass="17111">MLLYNDSTNYVFNHIKFNLKNKKIYFHLPYLRKTWELIIFFKKYSLVSTYTLIKNKKSNKNNKINKIFIKIYLSYYRNLSTTSNFKMLSTITKTFYISYRSLKILNLRTGCGLYLISTSYGLMFHTQAIEKHLGGFVVAFFWA</sequence>
<dbReference type="PROSITE" id="PS00053">
    <property type="entry name" value="RIBOSOMAL_S8"/>
    <property type="match status" value="1"/>
</dbReference>
<reference evidence="5" key="1">
    <citation type="submission" date="2016-07" db="EMBL/GenBank/DDBJ databases">
        <title>Mitochondrial genome evolution in stichotrich ciliates.</title>
        <authorList>
            <person name="Chen X."/>
            <person name="Landweber L."/>
        </authorList>
    </citation>
    <scope>NUCLEOTIDE SEQUENCE</scope>
</reference>